<sequence length="1836" mass="202500">MVSNNESNYFPPLEECLSNKQLLISWGAAYSCLLHLDKFGTSDSHLESFFSDTQVQKLLSRPFHPFSFSQSNTKAAFETKTAAINVAPTSNCEYDINKIKEDALWLSKEVQVDEVSALRTIVLEYQSRAAAQLKSEFSNEEAVSLKTAAGNINTESSNLLSLALSAAKNAAGGNKSDSEEDRRLRAVQLYLTERQSILACSKLIFHVGFRTFESKGKGLNAETTWIDRVAEAFVTSQEQNPERFLHYCITSLKANFDTLNDGSGWFKCEGGRPNFESEWLQGRVIEAVHSLEISLLILDYRKDTRSGANVLEWFQFMSAYGFFENFSHPDPSLLTLTSSIQSLVSVVSLSMLDCQNTVLQIYDESQNEAPETEDGTPSYITDLQTILKIHEVISMAAFNVSTIASPAILAWALILFAMEDLTRKKEEARSRALEATEDDDENYGLNSSTGPSATADTGIFAEVIATIMTGHEKESPIHYLAVCAVDQIKVFSVLSMLATTFGASSGQDLADIFDSRIRIIILDVIRCTTPLVQYGEEVVSAALSCLTGATDYWNQNTFHSARIDENPVTYFMQDDYLVERFLSAAASRYPYESLPFLRFIRAISSCEYEADDGTPAAVQSLDNLTCFMFALPHDFRDYQTTQEEENLNIVELTDNVMLFKPRANLSLMYRRTGSGGVSTGIEQITNEFCIPAGTQGRIVSERNPRVAVWFYEYSGLKYLGKLLEAGMGAGEYVDAIKDQLASQEDLVEIVSILATLVRTSIRINESNGGTGDSNGAAHRILEQASDGLDRNRDIVLVVFSIFEEELERQAGGSASEANLDLLNACVQFIHALVPVLPGRVWPLIARSGLLDQEGRSGRLTTILSGIEFVNAKFDFLLSSVHLFGVLVEDLVTHAVLRKGGLKSTTQTGNTDDLGTGVPDHVLSKVTTSYTKTLLGVFESACNWRYAIPEQRLLLSKHISSIFDELLHYNYGIGEDPSSGSNLASSLGPAASQVVETFLSPTSGLLRFQSLFRGFLDGFATPESTVRNQYCILWIAQVKSILGFTKTLIKVGTLLERSGSQLEGQLFKVSPLIARLYAVNWAYRLPVTTLLKELVIIASANTGEPPSLLAHLGQETSKNFLHMLLQLGKPLNSDDHVIPIWNLLSAVVSNRQQWFAIYLLTGKNPRDNLKGNANGTATNSKSLISIALGELSNIKQIPMPRALAILQFISLAQNYWPWAMKDALKNSDFNTALLDHVSGFEALAASASTDRSIEGAFQARMAAYVAEILAMHLYHSRQLRNIAPVKDILPKLKYFIRCGVAAPAYNASLQTNLKRNLEARYPGCNLQSFKFTQLQIQTLGKDYFYNIELANKMLCFHQAWKGKKGDGIIQELIKANVNLSVVDAQISLLRGWEMLAIELSHNLGGTADIGPSVATISCEIARDCLISNTRSQPPEAIFSRINQTRADFALTLLQKLLQTNPDTPMLKELLPIAWRAIGDLQTTFELALSDGPEAAQYYRTLLKVLFLLLRIHTREDTTDQQFRSSLNAIPAAAQANLTIALDILDNIVGQGFRDLATALHQQSGSIMPDDIAIITAILQNCLLMPGMEVRTVEVQAILSKHGTARMATALFSWADKLAIDGDPVYGELSILFLLELSTIPEIAEQLAVEGVLGLLSSAPLTVYMRRANVGPFADSAGAIRCYSIWARGILPLLLHLLARLETSIAAEVAVFLSQFPNLLEQAEHSLDSSDDERRPGRPRRETRVALLTVSEAHSLALLTMILNSCRGQVSGVLPIPWDATTVLESVEYWLSSRVLLSQRIVPLGLTESELERTGKLEEKVVDELLGLKDVLTQLNEG</sequence>
<dbReference type="InterPro" id="IPR041634">
    <property type="entry name" value="Nup188_C"/>
</dbReference>
<feature type="region of interest" description="Disordered" evidence="10">
    <location>
        <begin position="429"/>
        <end position="449"/>
    </location>
</feature>
<dbReference type="GeneID" id="36286072"/>
<reference evidence="14" key="1">
    <citation type="submission" date="2016-03" db="EMBL/GenBank/DDBJ databases">
        <title>Updated assembly of Pseudogymnoascus destructans, the fungus causing white-nose syndrome of bats.</title>
        <authorList>
            <person name="Palmer J.M."/>
            <person name="Drees K.P."/>
            <person name="Foster J.T."/>
            <person name="Lindner D.L."/>
        </authorList>
    </citation>
    <scope>NUCLEOTIDE SEQUENCE [LARGE SCALE GENOMIC DNA]</scope>
    <source>
        <strain evidence="14">20631-21</strain>
    </source>
</reference>
<dbReference type="Gene3D" id="1.25.10.70">
    <property type="match status" value="1"/>
</dbReference>
<evidence type="ECO:0000256" key="9">
    <source>
        <dbReference type="ARBA" id="ARBA00040174"/>
    </source>
</evidence>
<evidence type="ECO:0000256" key="10">
    <source>
        <dbReference type="SAM" id="MobiDB-lite"/>
    </source>
</evidence>
<evidence type="ECO:0000259" key="13">
    <source>
        <dbReference type="Pfam" id="PF21093"/>
    </source>
</evidence>
<keyword evidence="2" id="KW-0813">Transport</keyword>
<evidence type="ECO:0000256" key="8">
    <source>
        <dbReference type="ARBA" id="ARBA00038387"/>
    </source>
</evidence>
<evidence type="ECO:0000313" key="14">
    <source>
        <dbReference type="EMBL" id="OAF60059.1"/>
    </source>
</evidence>
<dbReference type="RefSeq" id="XP_024325341.1">
    <property type="nucleotide sequence ID" value="XM_024466644.1"/>
</dbReference>
<keyword evidence="3" id="KW-0509">mRNA transport</keyword>
<proteinExistence type="inferred from homology"/>
<keyword evidence="6" id="KW-0906">Nuclear pore complex</keyword>
<keyword evidence="5" id="KW-0811">Translocation</keyword>
<dbReference type="Pfam" id="PF21093">
    <property type="entry name" value="Nup188_N-subdom_III"/>
    <property type="match status" value="1"/>
</dbReference>
<evidence type="ECO:0000256" key="5">
    <source>
        <dbReference type="ARBA" id="ARBA00023010"/>
    </source>
</evidence>
<feature type="domain" description="Nucleoporin Nup188 N-terminal subdomain III" evidence="13">
    <location>
        <begin position="707"/>
        <end position="1162"/>
    </location>
</feature>
<dbReference type="EMBL" id="KV441392">
    <property type="protein sequence ID" value="OAF60059.1"/>
    <property type="molecule type" value="Genomic_DNA"/>
</dbReference>
<feature type="domain" description="Nuclear pore protein Nup188 C-terminal" evidence="12">
    <location>
        <begin position="1468"/>
        <end position="1830"/>
    </location>
</feature>
<dbReference type="GO" id="GO:0006606">
    <property type="term" value="P:protein import into nucleus"/>
    <property type="evidence" value="ECO:0007669"/>
    <property type="project" value="TreeGrafter"/>
</dbReference>
<evidence type="ECO:0000256" key="3">
    <source>
        <dbReference type="ARBA" id="ARBA00022816"/>
    </source>
</evidence>
<dbReference type="Proteomes" id="UP000077154">
    <property type="component" value="Unassembled WGS sequence"/>
</dbReference>
<dbReference type="eggNOG" id="ENOG502QQFV">
    <property type="taxonomic scope" value="Eukaryota"/>
</dbReference>
<keyword evidence="7" id="KW-0539">Nucleus</keyword>
<dbReference type="InterPro" id="IPR018864">
    <property type="entry name" value="Nucleoporin_Nup188_N"/>
</dbReference>
<dbReference type="GO" id="GO:0044611">
    <property type="term" value="C:nuclear pore inner ring"/>
    <property type="evidence" value="ECO:0007669"/>
    <property type="project" value="TreeGrafter"/>
</dbReference>
<dbReference type="InterPro" id="IPR044840">
    <property type="entry name" value="Nup188"/>
</dbReference>
<dbReference type="GO" id="GO:0017056">
    <property type="term" value="F:structural constituent of nuclear pore"/>
    <property type="evidence" value="ECO:0007669"/>
    <property type="project" value="InterPro"/>
</dbReference>
<keyword evidence="4" id="KW-0653">Protein transport</keyword>
<evidence type="ECO:0000259" key="11">
    <source>
        <dbReference type="Pfam" id="PF10487"/>
    </source>
</evidence>
<dbReference type="InterPro" id="IPR048883">
    <property type="entry name" value="Nup188_N-subdom_III"/>
</dbReference>
<gene>
    <name evidence="14" type="ORF">VC83_02995</name>
</gene>
<dbReference type="Pfam" id="PF18378">
    <property type="entry name" value="Nup188_C"/>
    <property type="match status" value="1"/>
</dbReference>
<protein>
    <recommendedName>
        <fullName evidence="9">Nucleoporin NUP188</fullName>
    </recommendedName>
</protein>
<dbReference type="GO" id="GO:0006405">
    <property type="term" value="P:RNA export from nucleus"/>
    <property type="evidence" value="ECO:0007669"/>
    <property type="project" value="TreeGrafter"/>
</dbReference>
<dbReference type="VEuPathDB" id="FungiDB:GMDG_04600"/>
<dbReference type="OrthoDB" id="102511at2759"/>
<dbReference type="PANTHER" id="PTHR31431">
    <property type="entry name" value="NUCLEOPORIN NUP188 HOMOLOG"/>
    <property type="match status" value="1"/>
</dbReference>
<dbReference type="Pfam" id="PF10487">
    <property type="entry name" value="Nup188_N"/>
    <property type="match status" value="1"/>
</dbReference>
<evidence type="ECO:0000256" key="6">
    <source>
        <dbReference type="ARBA" id="ARBA00023132"/>
    </source>
</evidence>
<evidence type="ECO:0000256" key="4">
    <source>
        <dbReference type="ARBA" id="ARBA00022927"/>
    </source>
</evidence>
<dbReference type="PANTHER" id="PTHR31431:SF1">
    <property type="entry name" value="NUCLEOPORIN NUP188"/>
    <property type="match status" value="1"/>
</dbReference>
<dbReference type="GO" id="GO:0051028">
    <property type="term" value="P:mRNA transport"/>
    <property type="evidence" value="ECO:0007669"/>
    <property type="project" value="UniProtKB-KW"/>
</dbReference>
<feature type="domain" description="Nucleoporin Nup188 N-terminal" evidence="11">
    <location>
        <begin position="67"/>
        <end position="438"/>
    </location>
</feature>
<accession>A0A177AD77</accession>
<comment type="similarity">
    <text evidence="8">Belongs to the Nup188 family.</text>
</comment>
<evidence type="ECO:0000256" key="2">
    <source>
        <dbReference type="ARBA" id="ARBA00022448"/>
    </source>
</evidence>
<evidence type="ECO:0000259" key="12">
    <source>
        <dbReference type="Pfam" id="PF18378"/>
    </source>
</evidence>
<organism evidence="14">
    <name type="scientific">Pseudogymnoascus destructans</name>
    <dbReference type="NCBI Taxonomy" id="655981"/>
    <lineage>
        <taxon>Eukaryota</taxon>
        <taxon>Fungi</taxon>
        <taxon>Dikarya</taxon>
        <taxon>Ascomycota</taxon>
        <taxon>Pezizomycotina</taxon>
        <taxon>Leotiomycetes</taxon>
        <taxon>Thelebolales</taxon>
        <taxon>Thelebolaceae</taxon>
        <taxon>Pseudogymnoascus</taxon>
    </lineage>
</organism>
<evidence type="ECO:0000256" key="1">
    <source>
        <dbReference type="ARBA" id="ARBA00004567"/>
    </source>
</evidence>
<name>A0A177AD77_9PEZI</name>
<evidence type="ECO:0000256" key="7">
    <source>
        <dbReference type="ARBA" id="ARBA00023242"/>
    </source>
</evidence>
<comment type="subcellular location">
    <subcellularLocation>
        <location evidence="1">Nucleus</location>
        <location evidence="1">Nuclear pore complex</location>
    </subcellularLocation>
</comment>
<dbReference type="Pfam" id="PF21094">
    <property type="entry name" value="Nup188_SH3-like"/>
    <property type="match status" value="1"/>
</dbReference>